<keyword evidence="1" id="KW-0812">Transmembrane</keyword>
<feature type="transmembrane region" description="Helical" evidence="1">
    <location>
        <begin position="6"/>
        <end position="26"/>
    </location>
</feature>
<sequence length="125" mass="12992">MSAIAAVAFTAVMVALAVFQLALIAGAPLGHFAWGGQDRVLPAGKRVGSVVSIVLYALFAVVVLQRADFIELLPGVVVDVGIWVVVAYSALGIVMNGISRSRPERYTMAPVCVVLTVLSLVVALG</sequence>
<organism evidence="2 3">
    <name type="scientific">Microcella alkaliphila</name>
    <dbReference type="NCBI Taxonomy" id="279828"/>
    <lineage>
        <taxon>Bacteria</taxon>
        <taxon>Bacillati</taxon>
        <taxon>Actinomycetota</taxon>
        <taxon>Actinomycetes</taxon>
        <taxon>Micrococcales</taxon>
        <taxon>Microbacteriaceae</taxon>
        <taxon>Microcella</taxon>
    </lineage>
</organism>
<feature type="transmembrane region" description="Helical" evidence="1">
    <location>
        <begin position="47"/>
        <end position="66"/>
    </location>
</feature>
<feature type="transmembrane region" description="Helical" evidence="1">
    <location>
        <begin position="106"/>
        <end position="124"/>
    </location>
</feature>
<name>A0A0U5BP82_9MICO</name>
<dbReference type="AlphaFoldDB" id="A0A0U5BP82"/>
<dbReference type="EMBL" id="AP017315">
    <property type="protein sequence ID" value="BAU32070.1"/>
    <property type="molecule type" value="Genomic_DNA"/>
</dbReference>
<accession>A0A0U5BP82</accession>
<keyword evidence="1" id="KW-0472">Membrane</keyword>
<gene>
    <name evidence="2" type="ORF">MalAC0309_1213</name>
</gene>
<dbReference type="Proteomes" id="UP000218965">
    <property type="component" value="Chromosome"/>
</dbReference>
<dbReference type="KEGG" id="malk:MalAC0309_1213"/>
<proteinExistence type="predicted"/>
<dbReference type="RefSeq" id="WP_096423418.1">
    <property type="nucleotide sequence ID" value="NZ_AP017315.1"/>
</dbReference>
<reference evidence="2 3" key="2">
    <citation type="submission" date="2016-01" db="EMBL/GenBank/DDBJ databases">
        <title>Microcella alkaliphila JAM AC0309 whole genome shotgun sequence.</title>
        <authorList>
            <person name="Kurata A."/>
            <person name="Hirose Y."/>
            <person name="Kishimoto N."/>
            <person name="Kobayashi T."/>
        </authorList>
    </citation>
    <scope>NUCLEOTIDE SEQUENCE [LARGE SCALE GENOMIC DNA]</scope>
    <source>
        <strain evidence="2 3">JAM AC0309</strain>
    </source>
</reference>
<evidence type="ECO:0000313" key="2">
    <source>
        <dbReference type="EMBL" id="BAU32070.1"/>
    </source>
</evidence>
<reference evidence="3" key="1">
    <citation type="submission" date="2015-12" db="EMBL/GenBank/DDBJ databases">
        <authorList>
            <person name="Shamseldin A."/>
            <person name="Moawad H."/>
            <person name="Abd El-Rahim W.M."/>
            <person name="Sadowsky M.J."/>
        </authorList>
    </citation>
    <scope>NUCLEOTIDE SEQUENCE [LARGE SCALE GENOMIC DNA]</scope>
    <source>
        <strain evidence="3">JAM AC0309</strain>
    </source>
</reference>
<dbReference type="OrthoDB" id="1524823at2"/>
<keyword evidence="1" id="KW-1133">Transmembrane helix</keyword>
<evidence type="ECO:0000313" key="3">
    <source>
        <dbReference type="Proteomes" id="UP000218965"/>
    </source>
</evidence>
<evidence type="ECO:0008006" key="4">
    <source>
        <dbReference type="Google" id="ProtNLM"/>
    </source>
</evidence>
<evidence type="ECO:0000256" key="1">
    <source>
        <dbReference type="SAM" id="Phobius"/>
    </source>
</evidence>
<feature type="transmembrane region" description="Helical" evidence="1">
    <location>
        <begin position="72"/>
        <end position="94"/>
    </location>
</feature>
<protein>
    <recommendedName>
        <fullName evidence="4">Integral membrane protein</fullName>
    </recommendedName>
</protein>